<name>A0ABQ1H919_9SPHN</name>
<accession>A0ABQ1H919</accession>
<gene>
    <name evidence="2" type="ORF">GCM10011395_35020</name>
</gene>
<keyword evidence="3" id="KW-1185">Reference proteome</keyword>
<dbReference type="Pfam" id="PF13661">
    <property type="entry name" value="2OG-FeII_Oxy_4"/>
    <property type="match status" value="1"/>
</dbReference>
<comment type="caution">
    <text evidence="2">The sequence shown here is derived from an EMBL/GenBank/DDBJ whole genome shotgun (WGS) entry which is preliminary data.</text>
</comment>
<evidence type="ECO:0000259" key="1">
    <source>
        <dbReference type="Pfam" id="PF13661"/>
    </source>
</evidence>
<dbReference type="Proteomes" id="UP000618591">
    <property type="component" value="Unassembled WGS sequence"/>
</dbReference>
<reference evidence="3" key="1">
    <citation type="journal article" date="2019" name="Int. J. Syst. Evol. Microbiol.">
        <title>The Global Catalogue of Microorganisms (GCM) 10K type strain sequencing project: providing services to taxonomists for standard genome sequencing and annotation.</title>
        <authorList>
            <consortium name="The Broad Institute Genomics Platform"/>
            <consortium name="The Broad Institute Genome Sequencing Center for Infectious Disease"/>
            <person name="Wu L."/>
            <person name="Ma J."/>
        </authorList>
    </citation>
    <scope>NUCLEOTIDE SEQUENCE [LARGE SCALE GENOMIC DNA]</scope>
    <source>
        <strain evidence="3">CGMCC 1.10106</strain>
    </source>
</reference>
<sequence>MTALRLNTGLNVDRLAQEFKEHRRVRIYDLLEREDAEALHAHLEDQDDWWRLINTPDGILEYDRRAWQRLGVRRRRALDEQVFAQARDGFQYRYEGLRVPDDPDRLEEDDDPLTAFARLMDSDDMLRMLRRITGQRDIGFSDGHATAYSPGDFLTEHDDDVPGKGRLAAYVYGLTRAWRPEWGGILMFHRDDSAMIDGHVPRFNTLDLFAVPQQHSVSMVTPSAPVRRFAVTGWLRASLPDGYGNAE</sequence>
<protein>
    <submittedName>
        <fullName evidence="2">Proline hydroxylase</fullName>
    </submittedName>
</protein>
<dbReference type="PANTHER" id="PTHR12117">
    <property type="entry name" value="HISTONE ACETYLTRANSFERASE COMPLEX"/>
    <property type="match status" value="1"/>
</dbReference>
<proteinExistence type="predicted"/>
<dbReference type="InterPro" id="IPR051842">
    <property type="entry name" value="uS12_prolyl_hydroxylase"/>
</dbReference>
<evidence type="ECO:0000313" key="2">
    <source>
        <dbReference type="EMBL" id="GGA61661.1"/>
    </source>
</evidence>
<dbReference type="Gene3D" id="2.60.120.620">
    <property type="entry name" value="q2cbj1_9rhob like domain"/>
    <property type="match status" value="1"/>
</dbReference>
<organism evidence="2 3">
    <name type="scientific">Sphingomonas psychrolutea</name>
    <dbReference type="NCBI Taxonomy" id="1259676"/>
    <lineage>
        <taxon>Bacteria</taxon>
        <taxon>Pseudomonadati</taxon>
        <taxon>Pseudomonadota</taxon>
        <taxon>Alphaproteobacteria</taxon>
        <taxon>Sphingomonadales</taxon>
        <taxon>Sphingomonadaceae</taxon>
        <taxon>Sphingomonas</taxon>
    </lineage>
</organism>
<dbReference type="EMBL" id="BMDW01000034">
    <property type="protein sequence ID" value="GGA61661.1"/>
    <property type="molecule type" value="Genomic_DNA"/>
</dbReference>
<dbReference type="PANTHER" id="PTHR12117:SF0">
    <property type="entry name" value="PROLYL 3-HYDROXYLASE OGFOD1"/>
    <property type="match status" value="1"/>
</dbReference>
<dbReference type="InterPro" id="IPR039558">
    <property type="entry name" value="TPA1/OFD1_N"/>
</dbReference>
<feature type="domain" description="Prolyl 3,4-dihydroxylase TPA1/OFD1 N-terminal" evidence="1">
    <location>
        <begin position="145"/>
        <end position="236"/>
    </location>
</feature>
<evidence type="ECO:0000313" key="3">
    <source>
        <dbReference type="Proteomes" id="UP000618591"/>
    </source>
</evidence>